<reference evidence="1 2" key="1">
    <citation type="submission" date="2018-07" db="EMBL/GenBank/DDBJ databases">
        <title>Leeuwenhoekiella genomics.</title>
        <authorList>
            <person name="Tahon G."/>
            <person name="Willems A."/>
        </authorList>
    </citation>
    <scope>NUCLEOTIDE SEQUENCE [LARGE SCALE GENOMIC DNA]</scope>
    <source>
        <strain evidence="1 2">LMG 22550</strain>
    </source>
</reference>
<dbReference type="AlphaFoldDB" id="A0A4Q0P3H3"/>
<gene>
    <name evidence="1" type="ORF">DSM00_2959</name>
</gene>
<comment type="caution">
    <text evidence="1">The sequence shown here is derived from an EMBL/GenBank/DDBJ whole genome shotgun (WGS) entry which is preliminary data.</text>
</comment>
<organism evidence="1 2">
    <name type="scientific">Leeuwenhoekiella aequorea</name>
    <dbReference type="NCBI Taxonomy" id="283736"/>
    <lineage>
        <taxon>Bacteria</taxon>
        <taxon>Pseudomonadati</taxon>
        <taxon>Bacteroidota</taxon>
        <taxon>Flavobacteriia</taxon>
        <taxon>Flavobacteriales</taxon>
        <taxon>Flavobacteriaceae</taxon>
        <taxon>Leeuwenhoekiella</taxon>
    </lineage>
</organism>
<accession>A0A4Q0P3H3</accession>
<sequence length="86" mass="9908">MYKWAEKDKNDGKFEGVQIGNRIRGLYTFTSEGIVSKREMVFKIEDSSLVEGYGETVNSADSVYFKDTDKIKFNTKMPFKLGNCIY</sequence>
<evidence type="ECO:0000313" key="1">
    <source>
        <dbReference type="EMBL" id="RXG20855.1"/>
    </source>
</evidence>
<dbReference type="Proteomes" id="UP000289238">
    <property type="component" value="Unassembled WGS sequence"/>
</dbReference>
<protein>
    <submittedName>
        <fullName evidence="1">Uncharacterized protein</fullName>
    </submittedName>
</protein>
<name>A0A4Q0P3H3_9FLAO</name>
<keyword evidence="2" id="KW-1185">Reference proteome</keyword>
<evidence type="ECO:0000313" key="2">
    <source>
        <dbReference type="Proteomes" id="UP000289238"/>
    </source>
</evidence>
<proteinExistence type="predicted"/>
<dbReference type="EMBL" id="QOVM01000007">
    <property type="protein sequence ID" value="RXG20855.1"/>
    <property type="molecule type" value="Genomic_DNA"/>
</dbReference>